<dbReference type="GO" id="GO:0070098">
    <property type="term" value="P:chemokine-mediated signaling pathway"/>
    <property type="evidence" value="ECO:0007669"/>
    <property type="project" value="TreeGrafter"/>
</dbReference>
<evidence type="ECO:0000256" key="2">
    <source>
        <dbReference type="ARBA" id="ARBA00010868"/>
    </source>
</evidence>
<keyword evidence="6" id="KW-1015">Disulfide bond</keyword>
<dbReference type="GO" id="GO:0030335">
    <property type="term" value="P:positive regulation of cell migration"/>
    <property type="evidence" value="ECO:0007669"/>
    <property type="project" value="TreeGrafter"/>
</dbReference>
<evidence type="ECO:0000256" key="4">
    <source>
        <dbReference type="ARBA" id="ARBA00022525"/>
    </source>
</evidence>
<dbReference type="PANTHER" id="PTHR12015:SF183">
    <property type="entry name" value="C-C MOTIF CHEMOKINE 3"/>
    <property type="match status" value="1"/>
</dbReference>
<evidence type="ECO:0000313" key="12">
    <source>
        <dbReference type="Proteomes" id="UP001177744"/>
    </source>
</evidence>
<keyword evidence="4 9" id="KW-0964">Secreted</keyword>
<evidence type="ECO:0000256" key="5">
    <source>
        <dbReference type="ARBA" id="ARBA00022729"/>
    </source>
</evidence>
<dbReference type="CDD" id="cd00272">
    <property type="entry name" value="Chemokine_CC"/>
    <property type="match status" value="1"/>
</dbReference>
<dbReference type="FunFam" id="2.40.50.40:FF:000002">
    <property type="entry name" value="C-C motif chemokine"/>
    <property type="match status" value="1"/>
</dbReference>
<reference evidence="11" key="1">
    <citation type="submission" date="2023-06" db="EMBL/GenBank/DDBJ databases">
        <title>Reference genome for the Northern bat (Eptesicus nilssonii), a most northern bat species.</title>
        <authorList>
            <person name="Laine V.N."/>
            <person name="Pulliainen A.T."/>
            <person name="Lilley T.M."/>
        </authorList>
    </citation>
    <scope>NUCLEOTIDE SEQUENCE</scope>
    <source>
        <strain evidence="11">BLF_Eptnil</strain>
        <tissue evidence="11">Kidney</tissue>
    </source>
</reference>
<dbReference type="GO" id="GO:0008009">
    <property type="term" value="F:chemokine activity"/>
    <property type="evidence" value="ECO:0007669"/>
    <property type="project" value="InterPro"/>
</dbReference>
<dbReference type="InterPro" id="IPR036048">
    <property type="entry name" value="Interleukin_8-like_sf"/>
</dbReference>
<evidence type="ECO:0000256" key="6">
    <source>
        <dbReference type="ARBA" id="ARBA00023157"/>
    </source>
</evidence>
<gene>
    <name evidence="11" type="ORF">QTO34_009039</name>
</gene>
<dbReference type="Gene3D" id="2.40.50.40">
    <property type="match status" value="1"/>
</dbReference>
<dbReference type="InterPro" id="IPR001811">
    <property type="entry name" value="Chemokine_IL8-like_dom"/>
</dbReference>
<dbReference type="GO" id="GO:0005615">
    <property type="term" value="C:extracellular space"/>
    <property type="evidence" value="ECO:0007669"/>
    <property type="project" value="UniProtKB-KW"/>
</dbReference>
<dbReference type="SMART" id="SM00199">
    <property type="entry name" value="SCY"/>
    <property type="match status" value="1"/>
</dbReference>
<accession>A0AA40HH24</accession>
<dbReference type="Proteomes" id="UP001177744">
    <property type="component" value="Unassembled WGS sequence"/>
</dbReference>
<dbReference type="InterPro" id="IPR039809">
    <property type="entry name" value="Chemokine_b/g/d"/>
</dbReference>
<dbReference type="EMBL" id="JAULJE010000020">
    <property type="protein sequence ID" value="KAK1331091.1"/>
    <property type="molecule type" value="Genomic_DNA"/>
</dbReference>
<comment type="subunit">
    <text evidence="8">Self-associates. Also heterodimer of MIP-1-alpha(4-69) and MIP-1-beta(3-69). Interacts with CCR1.</text>
</comment>
<dbReference type="PROSITE" id="PS00472">
    <property type="entry name" value="SMALL_CYTOKINES_CC"/>
    <property type="match status" value="1"/>
</dbReference>
<comment type="similarity">
    <text evidence="2 9">Belongs to the intercrine beta (chemokine CC) family.</text>
</comment>
<evidence type="ECO:0000256" key="8">
    <source>
        <dbReference type="ARBA" id="ARBA00046726"/>
    </source>
</evidence>
<dbReference type="InterPro" id="IPR000827">
    <property type="entry name" value="Chemokine_CC_CS"/>
</dbReference>
<evidence type="ECO:0000256" key="3">
    <source>
        <dbReference type="ARBA" id="ARBA00022514"/>
    </source>
</evidence>
<dbReference type="GO" id="GO:0061844">
    <property type="term" value="P:antimicrobial humoral immune response mediated by antimicrobial peptide"/>
    <property type="evidence" value="ECO:0007669"/>
    <property type="project" value="TreeGrafter"/>
</dbReference>
<keyword evidence="9" id="KW-0145">Chemotaxis</keyword>
<comment type="function">
    <text evidence="7">Monokine with inflammatory and chemokinetic properties. Binds to CCR1, CCR4 and CCR5. One of the major HIV-suppressive factors produced by CD8+ T-cells. Recombinant MIP-1-alpha induces a dose-dependent inhibition of different strains of HIV-1, HIV-2, and simian immunodeficiency virus (SIV).</text>
</comment>
<organism evidence="11 12">
    <name type="scientific">Cnephaeus nilssonii</name>
    <name type="common">Northern bat</name>
    <name type="synonym">Eptesicus nilssonii</name>
    <dbReference type="NCBI Taxonomy" id="3371016"/>
    <lineage>
        <taxon>Eukaryota</taxon>
        <taxon>Metazoa</taxon>
        <taxon>Chordata</taxon>
        <taxon>Craniata</taxon>
        <taxon>Vertebrata</taxon>
        <taxon>Euteleostomi</taxon>
        <taxon>Mammalia</taxon>
        <taxon>Eutheria</taxon>
        <taxon>Laurasiatheria</taxon>
        <taxon>Chiroptera</taxon>
        <taxon>Yangochiroptera</taxon>
        <taxon>Vespertilionidae</taxon>
        <taxon>Cnephaeus</taxon>
    </lineage>
</organism>
<evidence type="ECO:0000259" key="10">
    <source>
        <dbReference type="SMART" id="SM00199"/>
    </source>
</evidence>
<dbReference type="GO" id="GO:0048020">
    <property type="term" value="F:CCR chemokine receptor binding"/>
    <property type="evidence" value="ECO:0007669"/>
    <property type="project" value="TreeGrafter"/>
</dbReference>
<evidence type="ECO:0000256" key="9">
    <source>
        <dbReference type="RuleBase" id="RU361150"/>
    </source>
</evidence>
<feature type="domain" description="Chemokine interleukin-8-like" evidence="10">
    <location>
        <begin position="136"/>
        <end position="194"/>
    </location>
</feature>
<comment type="caution">
    <text evidence="11">The sequence shown here is derived from an EMBL/GenBank/DDBJ whole genome shotgun (WGS) entry which is preliminary data.</text>
</comment>
<sequence length="198" mass="21683">MRPWVRVKLNPGSGRGRVPLDPGEAGSRVRVRPWAPGSGTLSCATLSLCLKISHLTPGFHFPIHRAAYKEQGRWLHKAEGRSQQRVPAPVSALLTREPTVHLLGIMKVSGAALAVLLCTMALCSQVFSVPVGADTPTACCFTYAPRQIPRKFIVDYFETSSQCSKPGVIFQTKRGRQVCANPSEDWVQEYVADLELNA</sequence>
<evidence type="ECO:0000313" key="11">
    <source>
        <dbReference type="EMBL" id="KAK1331091.1"/>
    </source>
</evidence>
<keyword evidence="12" id="KW-1185">Reference proteome</keyword>
<dbReference type="Pfam" id="PF00048">
    <property type="entry name" value="IL8"/>
    <property type="match status" value="1"/>
</dbReference>
<dbReference type="GO" id="GO:0006954">
    <property type="term" value="P:inflammatory response"/>
    <property type="evidence" value="ECO:0007669"/>
    <property type="project" value="TreeGrafter"/>
</dbReference>
<keyword evidence="3 9" id="KW-0202">Cytokine</keyword>
<dbReference type="PANTHER" id="PTHR12015">
    <property type="entry name" value="SMALL INDUCIBLE CYTOKINE A"/>
    <property type="match status" value="1"/>
</dbReference>
<evidence type="ECO:0000256" key="1">
    <source>
        <dbReference type="ARBA" id="ARBA00004613"/>
    </source>
</evidence>
<dbReference type="SUPFAM" id="SSF54117">
    <property type="entry name" value="Interleukin 8-like chemokines"/>
    <property type="match status" value="1"/>
</dbReference>
<comment type="subcellular location">
    <subcellularLocation>
        <location evidence="1 9">Secreted</location>
    </subcellularLocation>
</comment>
<dbReference type="AlphaFoldDB" id="A0AA40HH24"/>
<proteinExistence type="inferred from homology"/>
<protein>
    <recommendedName>
        <fullName evidence="9">C-C motif chemokine</fullName>
    </recommendedName>
</protein>
<keyword evidence="5" id="KW-0732">Signal</keyword>
<evidence type="ECO:0000256" key="7">
    <source>
        <dbReference type="ARBA" id="ARBA00044740"/>
    </source>
</evidence>
<name>A0AA40HH24_CNENI</name>